<feature type="compositionally biased region" description="Polar residues" evidence="2">
    <location>
        <begin position="552"/>
        <end position="568"/>
    </location>
</feature>
<feature type="compositionally biased region" description="Basic and acidic residues" evidence="2">
    <location>
        <begin position="506"/>
        <end position="529"/>
    </location>
</feature>
<feature type="region of interest" description="Disordered" evidence="2">
    <location>
        <begin position="914"/>
        <end position="943"/>
    </location>
</feature>
<evidence type="ECO:0000256" key="1">
    <source>
        <dbReference type="SAM" id="Coils"/>
    </source>
</evidence>
<feature type="compositionally biased region" description="Basic and acidic residues" evidence="2">
    <location>
        <begin position="475"/>
        <end position="492"/>
    </location>
</feature>
<feature type="transmembrane region" description="Helical" evidence="3">
    <location>
        <begin position="970"/>
        <end position="988"/>
    </location>
</feature>
<feature type="compositionally biased region" description="Acidic residues" evidence="2">
    <location>
        <begin position="663"/>
        <end position="676"/>
    </location>
</feature>
<protein>
    <submittedName>
        <fullName evidence="4">Uncharacterized protein</fullName>
    </submittedName>
</protein>
<feature type="compositionally biased region" description="Basic and acidic residues" evidence="2">
    <location>
        <begin position="914"/>
        <end position="928"/>
    </location>
</feature>
<feature type="region of interest" description="Disordered" evidence="2">
    <location>
        <begin position="443"/>
        <end position="709"/>
    </location>
</feature>
<dbReference type="Proteomes" id="UP001275084">
    <property type="component" value="Unassembled WGS sequence"/>
</dbReference>
<feature type="compositionally biased region" description="Polar residues" evidence="2">
    <location>
        <begin position="162"/>
        <end position="178"/>
    </location>
</feature>
<organism evidence="4 5">
    <name type="scientific">Lasiosphaeria hispida</name>
    <dbReference type="NCBI Taxonomy" id="260671"/>
    <lineage>
        <taxon>Eukaryota</taxon>
        <taxon>Fungi</taxon>
        <taxon>Dikarya</taxon>
        <taxon>Ascomycota</taxon>
        <taxon>Pezizomycotina</taxon>
        <taxon>Sordariomycetes</taxon>
        <taxon>Sordariomycetidae</taxon>
        <taxon>Sordariales</taxon>
        <taxon>Lasiosphaeriaceae</taxon>
        <taxon>Lasiosphaeria</taxon>
    </lineage>
</organism>
<feature type="compositionally biased region" description="Basic and acidic residues" evidence="2">
    <location>
        <begin position="152"/>
        <end position="161"/>
    </location>
</feature>
<evidence type="ECO:0000256" key="2">
    <source>
        <dbReference type="SAM" id="MobiDB-lite"/>
    </source>
</evidence>
<reference evidence="4" key="1">
    <citation type="journal article" date="2023" name="Mol. Phylogenet. Evol.">
        <title>Genome-scale phylogeny and comparative genomics of the fungal order Sordariales.</title>
        <authorList>
            <person name="Hensen N."/>
            <person name="Bonometti L."/>
            <person name="Westerberg I."/>
            <person name="Brannstrom I.O."/>
            <person name="Guillou S."/>
            <person name="Cros-Aarteil S."/>
            <person name="Calhoun S."/>
            <person name="Haridas S."/>
            <person name="Kuo A."/>
            <person name="Mondo S."/>
            <person name="Pangilinan J."/>
            <person name="Riley R."/>
            <person name="LaButti K."/>
            <person name="Andreopoulos B."/>
            <person name="Lipzen A."/>
            <person name="Chen C."/>
            <person name="Yan M."/>
            <person name="Daum C."/>
            <person name="Ng V."/>
            <person name="Clum A."/>
            <person name="Steindorff A."/>
            <person name="Ohm R.A."/>
            <person name="Martin F."/>
            <person name="Silar P."/>
            <person name="Natvig D.O."/>
            <person name="Lalanne C."/>
            <person name="Gautier V."/>
            <person name="Ament-Velasquez S.L."/>
            <person name="Kruys A."/>
            <person name="Hutchinson M.I."/>
            <person name="Powell A.J."/>
            <person name="Barry K."/>
            <person name="Miller A.N."/>
            <person name="Grigoriev I.V."/>
            <person name="Debuchy R."/>
            <person name="Gladieux P."/>
            <person name="Hiltunen Thoren M."/>
            <person name="Johannesson H."/>
        </authorList>
    </citation>
    <scope>NUCLEOTIDE SEQUENCE</scope>
    <source>
        <strain evidence="4">CBS 955.72</strain>
    </source>
</reference>
<feature type="compositionally biased region" description="Basic and acidic residues" evidence="2">
    <location>
        <begin position="182"/>
        <end position="200"/>
    </location>
</feature>
<evidence type="ECO:0000256" key="3">
    <source>
        <dbReference type="SAM" id="Phobius"/>
    </source>
</evidence>
<dbReference type="EMBL" id="JAUIQD010000001">
    <property type="protein sequence ID" value="KAK3362831.1"/>
    <property type="molecule type" value="Genomic_DNA"/>
</dbReference>
<feature type="region of interest" description="Disordered" evidence="2">
    <location>
        <begin position="746"/>
        <end position="806"/>
    </location>
</feature>
<feature type="compositionally biased region" description="Polar residues" evidence="2">
    <location>
        <begin position="768"/>
        <end position="781"/>
    </location>
</feature>
<reference evidence="4" key="2">
    <citation type="submission" date="2023-06" db="EMBL/GenBank/DDBJ databases">
        <authorList>
            <consortium name="Lawrence Berkeley National Laboratory"/>
            <person name="Haridas S."/>
            <person name="Hensen N."/>
            <person name="Bonometti L."/>
            <person name="Westerberg I."/>
            <person name="Brannstrom I.O."/>
            <person name="Guillou S."/>
            <person name="Cros-Aarteil S."/>
            <person name="Calhoun S."/>
            <person name="Kuo A."/>
            <person name="Mondo S."/>
            <person name="Pangilinan J."/>
            <person name="Riley R."/>
            <person name="Labutti K."/>
            <person name="Andreopoulos B."/>
            <person name="Lipzen A."/>
            <person name="Chen C."/>
            <person name="Yanf M."/>
            <person name="Daum C."/>
            <person name="Ng V."/>
            <person name="Clum A."/>
            <person name="Steindorff A."/>
            <person name="Ohm R."/>
            <person name="Martin F."/>
            <person name="Silar P."/>
            <person name="Natvig D."/>
            <person name="Lalanne C."/>
            <person name="Gautier V."/>
            <person name="Ament-Velasquez S.L."/>
            <person name="Kruys A."/>
            <person name="Hutchinson M.I."/>
            <person name="Powell A.J."/>
            <person name="Barry K."/>
            <person name="Miller A.N."/>
            <person name="Grigoriev I.V."/>
            <person name="Debuchy R."/>
            <person name="Gladieux P."/>
            <person name="Thoren M.H."/>
            <person name="Johannesson H."/>
        </authorList>
    </citation>
    <scope>NUCLEOTIDE SEQUENCE</scope>
    <source>
        <strain evidence="4">CBS 955.72</strain>
    </source>
</reference>
<comment type="caution">
    <text evidence="4">The sequence shown here is derived from an EMBL/GenBank/DDBJ whole genome shotgun (WGS) entry which is preliminary data.</text>
</comment>
<keyword evidence="3" id="KW-0812">Transmembrane</keyword>
<keyword evidence="3" id="KW-1133">Transmembrane helix</keyword>
<evidence type="ECO:0000313" key="4">
    <source>
        <dbReference type="EMBL" id="KAK3362831.1"/>
    </source>
</evidence>
<keyword evidence="3" id="KW-0472">Membrane</keyword>
<feature type="compositionally biased region" description="Basic and acidic residues" evidence="2">
    <location>
        <begin position="458"/>
        <end position="467"/>
    </location>
</feature>
<feature type="compositionally biased region" description="Polar residues" evidence="2">
    <location>
        <begin position="321"/>
        <end position="336"/>
    </location>
</feature>
<evidence type="ECO:0000313" key="5">
    <source>
        <dbReference type="Proteomes" id="UP001275084"/>
    </source>
</evidence>
<dbReference type="AlphaFoldDB" id="A0AAJ0HTY0"/>
<feature type="region of interest" description="Disordered" evidence="2">
    <location>
        <begin position="399"/>
        <end position="419"/>
    </location>
</feature>
<keyword evidence="1" id="KW-0175">Coiled coil</keyword>
<feature type="compositionally biased region" description="Basic and acidic residues" evidence="2">
    <location>
        <begin position="580"/>
        <end position="601"/>
    </location>
</feature>
<feature type="compositionally biased region" description="Basic and acidic residues" evidence="2">
    <location>
        <begin position="619"/>
        <end position="641"/>
    </location>
</feature>
<sequence length="1137" mass="125415">MERDTPDRASPGANLAAQTNGRTTSPFSISSASRRRSLFGRPRSSGKTVPDGPADATQSQPASPAASFDSKLPSTDKTKIPRPAHQRPSQPRRPFTLSDAYKMAEEEEEAIQGSPSPAPRPWRPKREPSKRPQKAGKQTSVESPSHKRRSFKLPELRREDTVSSLDSLGSRSKGSDPSVSDFDEKLRQHALERASSEDLAQRGSGLFSKSRLGIKIAETAKELVRKTSRSSLNAESPSRVVKPSSSNGWLSRRLSGMRSDSSNRSSAQGLTDWEQDLQAPSEEPFGPGTTPPGRPATAPINHPSPEKSFAWEADADFTAGDLQSSDSPPVSTGRSNTKIDEIRALEAAISKPIPESPQLHPQNTRIDEIRALELEAALTFPNEPPVVQETGGDVPIKEAEKEDRAPPGWQVSPPNTKVDERRAQEIERLSKRALATARLGEIRERNAGYLSRSPSPEVVRKPSKELLRAFSPVGERAREQEKLGHVITEEVRSPPIDEAVIIDPAGSERDSPRDVVQPRKSRDGSEDSRSSQGSSQGRDDSRDILRRLALAANTSPVPSPVPGQQTVEPQPAKAGNGPITRDRPGREGGRQRRTDSAKTDVRPTVGFAGLSREPSVESGSDKRSNFAHSDSDPTERIEQEMKLFAPADNYSERGSVRAPSPPLDDDDDDDDDDDEYKDVGETPRPAKPDPLTQATPRVTGAFVETPATIKVERLGIPATAVDSEQHQTGSELFTDRRDFGGSLSIVVSGPDVDAGTSSKSTLARGRKTSISPRNPRQTLSASGDRKLGRSSSLSARRRRSKSLPRALSPLFNSAKLPTVKGDLLEIQRANQFEDSTLDDFTDLLDAHEDDMDTMNQQEIKLEQDGRNSPTMKELGAYNELEAFDRMSKSLMTGLIGIRTAKQGIQDLEDKVSHAETKERDTATKEHSHSTHGSDGGSVCTICQGHPPSEDASQAYIRLPLPRLWQKHPSFRFTFLGLVLFLLSLWYIAESSMCRVYCKPQFCLPGEVCDWSPDDPLWGYSIPVKLDQWITGGQGRALVHQVRPELEDWLADIWDVTLGTDITTVDTSRYDWEQKCRHRRRLLKKGLTKPFVEQPEDKAMFNAWRAVRLAKEKADSAREMGYHVAEDETMAADEKVWW</sequence>
<proteinExistence type="predicted"/>
<keyword evidence="5" id="KW-1185">Reference proteome</keyword>
<feature type="region of interest" description="Disordered" evidence="2">
    <location>
        <begin position="1"/>
        <end position="337"/>
    </location>
</feature>
<feature type="coiled-coil region" evidence="1">
    <location>
        <begin position="837"/>
        <end position="864"/>
    </location>
</feature>
<accession>A0AAJ0HTY0</accession>
<feature type="compositionally biased region" description="Basic and acidic residues" evidence="2">
    <location>
        <begin position="537"/>
        <end position="546"/>
    </location>
</feature>
<gene>
    <name evidence="4" type="ORF">B0T25DRAFT_19541</name>
</gene>
<feature type="compositionally biased region" description="Low complexity" evidence="2">
    <location>
        <begin position="256"/>
        <end position="266"/>
    </location>
</feature>
<name>A0AAJ0HTY0_9PEZI</name>
<feature type="compositionally biased region" description="Polar residues" evidence="2">
    <location>
        <begin position="16"/>
        <end position="32"/>
    </location>
</feature>
<feature type="compositionally biased region" description="Basic and acidic residues" evidence="2">
    <location>
        <begin position="677"/>
        <end position="687"/>
    </location>
</feature>
<feature type="compositionally biased region" description="Low complexity" evidence="2">
    <location>
        <begin position="53"/>
        <end position="67"/>
    </location>
</feature>